<protein>
    <submittedName>
        <fullName evidence="1">Uncharacterized protein</fullName>
    </submittedName>
</protein>
<dbReference type="RefSeq" id="WP_053247755.1">
    <property type="nucleotide sequence ID" value="NZ_LGAP01000002.1"/>
</dbReference>
<organism evidence="1 2">
    <name type="scientific">Ensifer adhaerens</name>
    <name type="common">Sinorhizobium morelense</name>
    <dbReference type="NCBI Taxonomy" id="106592"/>
    <lineage>
        <taxon>Bacteria</taxon>
        <taxon>Pseudomonadati</taxon>
        <taxon>Pseudomonadota</taxon>
        <taxon>Alphaproteobacteria</taxon>
        <taxon>Hyphomicrobiales</taxon>
        <taxon>Rhizobiaceae</taxon>
        <taxon>Sinorhizobium/Ensifer group</taxon>
        <taxon>Ensifer</taxon>
    </lineage>
</organism>
<gene>
    <name evidence="1" type="ORF">AC244_05170</name>
</gene>
<dbReference type="OrthoDB" id="8420945at2"/>
<evidence type="ECO:0000313" key="2">
    <source>
        <dbReference type="Proteomes" id="UP000037425"/>
    </source>
</evidence>
<comment type="caution">
    <text evidence="1">The sequence shown here is derived from an EMBL/GenBank/DDBJ whole genome shotgun (WGS) entry which is preliminary data.</text>
</comment>
<proteinExistence type="predicted"/>
<reference evidence="2" key="1">
    <citation type="submission" date="2015-07" db="EMBL/GenBank/DDBJ databases">
        <title>Whole genome sequence of an Ensifer adhaerens strain isolated from a cave pool in the Wind Cave National Park.</title>
        <authorList>
            <person name="Eng W.W.H."/>
            <person name="Gan H.M."/>
            <person name="Barton H.A."/>
            <person name="Savka M.A."/>
        </authorList>
    </citation>
    <scope>NUCLEOTIDE SEQUENCE [LARGE SCALE GENOMIC DNA]</scope>
    <source>
        <strain evidence="2">SD006</strain>
    </source>
</reference>
<sequence length="61" mass="6964">MRKPKLNSTAHPVTEPGYKPVALPAVRAAHLMLKSKREAEVRHAQRKTAMRIVNQFDRDTD</sequence>
<dbReference type="Proteomes" id="UP000037425">
    <property type="component" value="Unassembled WGS sequence"/>
</dbReference>
<name>A0A0L8C1J6_ENSAD</name>
<dbReference type="PATRIC" id="fig|106592.7.peg.2662"/>
<accession>A0A0L8C1J6</accession>
<dbReference type="AlphaFoldDB" id="A0A0L8C1J6"/>
<evidence type="ECO:0000313" key="1">
    <source>
        <dbReference type="EMBL" id="KOF20822.1"/>
    </source>
</evidence>
<dbReference type="EMBL" id="LGAP01000002">
    <property type="protein sequence ID" value="KOF20822.1"/>
    <property type="molecule type" value="Genomic_DNA"/>
</dbReference>